<dbReference type="AlphaFoldDB" id="A0A9D1NDH5"/>
<keyword evidence="1" id="KW-0472">Membrane</keyword>
<protein>
    <recommendedName>
        <fullName evidence="4">Signal peptidase I</fullName>
    </recommendedName>
</protein>
<dbReference type="Proteomes" id="UP000886861">
    <property type="component" value="Unassembled WGS sequence"/>
</dbReference>
<proteinExistence type="predicted"/>
<gene>
    <name evidence="2" type="ORF">IAA62_00935</name>
</gene>
<organism evidence="2 3">
    <name type="scientific">Candidatus Caccopulliclostridium gallistercoris</name>
    <dbReference type="NCBI Taxonomy" id="2840719"/>
    <lineage>
        <taxon>Bacteria</taxon>
        <taxon>Bacillati</taxon>
        <taxon>Bacillota</taxon>
        <taxon>Clostridia</taxon>
        <taxon>Candidatus Caccopulliclostridium</taxon>
    </lineage>
</organism>
<reference evidence="2" key="2">
    <citation type="journal article" date="2021" name="PeerJ">
        <title>Extensive microbial diversity within the chicken gut microbiome revealed by metagenomics and culture.</title>
        <authorList>
            <person name="Gilroy R."/>
            <person name="Ravi A."/>
            <person name="Getino M."/>
            <person name="Pursley I."/>
            <person name="Horton D.L."/>
            <person name="Alikhan N.F."/>
            <person name="Baker D."/>
            <person name="Gharbi K."/>
            <person name="Hall N."/>
            <person name="Watson M."/>
            <person name="Adriaenssens E.M."/>
            <person name="Foster-Nyarko E."/>
            <person name="Jarju S."/>
            <person name="Secka A."/>
            <person name="Antonio M."/>
            <person name="Oren A."/>
            <person name="Chaudhuri R.R."/>
            <person name="La Ragione R."/>
            <person name="Hildebrand F."/>
            <person name="Pallen M.J."/>
        </authorList>
    </citation>
    <scope>NUCLEOTIDE SEQUENCE</scope>
    <source>
        <strain evidence="2">CHK186-9395</strain>
    </source>
</reference>
<name>A0A9D1NDH5_9FIRM</name>
<keyword evidence="1" id="KW-0812">Transmembrane</keyword>
<keyword evidence="1" id="KW-1133">Transmembrane helix</keyword>
<evidence type="ECO:0000313" key="2">
    <source>
        <dbReference type="EMBL" id="HIV01109.1"/>
    </source>
</evidence>
<reference evidence="2" key="1">
    <citation type="submission" date="2020-10" db="EMBL/GenBank/DDBJ databases">
        <authorList>
            <person name="Gilroy R."/>
        </authorList>
    </citation>
    <scope>NUCLEOTIDE SEQUENCE</scope>
    <source>
        <strain evidence="2">CHK186-9395</strain>
    </source>
</reference>
<evidence type="ECO:0000256" key="1">
    <source>
        <dbReference type="SAM" id="Phobius"/>
    </source>
</evidence>
<evidence type="ECO:0008006" key="4">
    <source>
        <dbReference type="Google" id="ProtNLM"/>
    </source>
</evidence>
<dbReference type="EMBL" id="DVOJ01000004">
    <property type="protein sequence ID" value="HIV01109.1"/>
    <property type="molecule type" value="Genomic_DNA"/>
</dbReference>
<accession>A0A9D1NDH5</accession>
<evidence type="ECO:0000313" key="3">
    <source>
        <dbReference type="Proteomes" id="UP000886861"/>
    </source>
</evidence>
<sequence length="304" mass="35595">MTKGGFQVGDIVIINRTNTDNLRPKSSTYEGDIIAFYYENADRNVTKTLITDFDNYVEPDIPEESMPKRDNKEDLLDEYTRIYFHRVVGVYVDEATGIRYFETKGDSNNSADPYKIREDLVVGKYVNTPMWVRSIFKFCASGLGMIILVILPLTILIFMQMLSLLEQVSALMTERKVVMGQMNFDNEESIKVNVGYEMRDFDKIYFYDVSPEENKAQVRDFLWVYPENVKVSKKQRSHLKAVDIALDIYDKKGAREYWNYWKSYYKGRHKEKIKLLSYVALYVKGGRTYEDALKLAKLDVKKYN</sequence>
<feature type="transmembrane region" description="Helical" evidence="1">
    <location>
        <begin position="143"/>
        <end position="165"/>
    </location>
</feature>
<comment type="caution">
    <text evidence="2">The sequence shown here is derived from an EMBL/GenBank/DDBJ whole genome shotgun (WGS) entry which is preliminary data.</text>
</comment>